<protein>
    <submittedName>
        <fullName evidence="1">SFRICE_021522</fullName>
    </submittedName>
</protein>
<name>A0A2H1VTI7_SPOFR</name>
<dbReference type="AlphaFoldDB" id="A0A2H1VTI7"/>
<evidence type="ECO:0000313" key="1">
    <source>
        <dbReference type="EMBL" id="SOQ43802.1"/>
    </source>
</evidence>
<dbReference type="EMBL" id="ODYU01004195">
    <property type="protein sequence ID" value="SOQ43802.1"/>
    <property type="molecule type" value="Genomic_DNA"/>
</dbReference>
<organism evidence="1">
    <name type="scientific">Spodoptera frugiperda</name>
    <name type="common">Fall armyworm</name>
    <dbReference type="NCBI Taxonomy" id="7108"/>
    <lineage>
        <taxon>Eukaryota</taxon>
        <taxon>Metazoa</taxon>
        <taxon>Ecdysozoa</taxon>
        <taxon>Arthropoda</taxon>
        <taxon>Hexapoda</taxon>
        <taxon>Insecta</taxon>
        <taxon>Pterygota</taxon>
        <taxon>Neoptera</taxon>
        <taxon>Endopterygota</taxon>
        <taxon>Lepidoptera</taxon>
        <taxon>Glossata</taxon>
        <taxon>Ditrysia</taxon>
        <taxon>Noctuoidea</taxon>
        <taxon>Noctuidae</taxon>
        <taxon>Amphipyrinae</taxon>
        <taxon>Spodoptera</taxon>
    </lineage>
</organism>
<sequence>MPMNTVRILNCMPCGSTGFMYHYRARERAFEAQNNQKIHSRPTGAECELSLEIKLTPMSKSFLGAESPRTKNRYDIFLSEEKHPMCSPALSEARGSIRLLLTKNHPVPTPALRAGALNVRLARWLGNWILRKSKQNLLRAQIQPLHDV</sequence>
<reference evidence="1" key="1">
    <citation type="submission" date="2016-07" db="EMBL/GenBank/DDBJ databases">
        <authorList>
            <person name="Bretaudeau A."/>
        </authorList>
    </citation>
    <scope>NUCLEOTIDE SEQUENCE</scope>
    <source>
        <strain evidence="1">Rice</strain>
        <tissue evidence="1">Whole body</tissue>
    </source>
</reference>
<accession>A0A2H1VTI7</accession>
<gene>
    <name evidence="1" type="ORF">SFRICE_021522</name>
</gene>
<proteinExistence type="predicted"/>